<evidence type="ECO:0008006" key="4">
    <source>
        <dbReference type="Google" id="ProtNLM"/>
    </source>
</evidence>
<organism evidence="2 3">
    <name type="scientific">Cupriavidus malaysiensis</name>
    <dbReference type="NCBI Taxonomy" id="367825"/>
    <lineage>
        <taxon>Bacteria</taxon>
        <taxon>Pseudomonadati</taxon>
        <taxon>Pseudomonadota</taxon>
        <taxon>Betaproteobacteria</taxon>
        <taxon>Burkholderiales</taxon>
        <taxon>Burkholderiaceae</taxon>
        <taxon>Cupriavidus</taxon>
    </lineage>
</organism>
<evidence type="ECO:0000313" key="3">
    <source>
        <dbReference type="Proteomes" id="UP000177515"/>
    </source>
</evidence>
<proteinExistence type="predicted"/>
<dbReference type="EMBL" id="CP017754">
    <property type="protein sequence ID" value="AOZ05457.1"/>
    <property type="molecule type" value="Genomic_DNA"/>
</dbReference>
<gene>
    <name evidence="2" type="ORF">BKK80_06310</name>
</gene>
<reference evidence="2 3" key="1">
    <citation type="submission" date="2016-10" db="EMBL/GenBank/DDBJ databases">
        <title>Complete genome sequences of three Cupriavidus strains isolated from various Malaysian environments.</title>
        <authorList>
            <person name="Abdullah A.A.-A."/>
            <person name="Shafie N.A.H."/>
            <person name="Lau N.S."/>
        </authorList>
    </citation>
    <scope>NUCLEOTIDE SEQUENCE [LARGE SCALE GENOMIC DNA]</scope>
    <source>
        <strain evidence="2 3">USMAA1020</strain>
    </source>
</reference>
<keyword evidence="1" id="KW-0732">Signal</keyword>
<feature type="signal peptide" evidence="1">
    <location>
        <begin position="1"/>
        <end position="24"/>
    </location>
</feature>
<keyword evidence="3" id="KW-1185">Reference proteome</keyword>
<evidence type="ECO:0000256" key="1">
    <source>
        <dbReference type="SAM" id="SignalP"/>
    </source>
</evidence>
<dbReference type="Gene3D" id="3.10.450.160">
    <property type="entry name" value="inner membrane protein cigr"/>
    <property type="match status" value="1"/>
</dbReference>
<dbReference type="InterPro" id="IPR024572">
    <property type="entry name" value="RcnB"/>
</dbReference>
<accession>A0ABN4TE59</accession>
<name>A0ABN4TE59_9BURK</name>
<dbReference type="RefSeq" id="WP_071011623.1">
    <property type="nucleotide sequence ID" value="NZ_CP017754.1"/>
</dbReference>
<dbReference type="Proteomes" id="UP000177515">
    <property type="component" value="Chromosome 1"/>
</dbReference>
<evidence type="ECO:0000313" key="2">
    <source>
        <dbReference type="EMBL" id="AOZ05457.1"/>
    </source>
</evidence>
<protein>
    <recommendedName>
        <fullName evidence="4">RcnB family protein</fullName>
    </recommendedName>
</protein>
<dbReference type="Pfam" id="PF11776">
    <property type="entry name" value="RcnB"/>
    <property type="match status" value="1"/>
</dbReference>
<sequence length="109" mass="11699">MKKTKALLSLLLAVGVLGPGTGLAQPSGHHKAMKQEAMPAGGGAGPFNYMPGQWKAGDRLPAEYRDRQYAIDDYREYQLPAPKRGHHWVGVGSEFFLVNGNGVIAQVGP</sequence>
<feature type="chain" id="PRO_5045941403" description="RcnB family protein" evidence="1">
    <location>
        <begin position="25"/>
        <end position="109"/>
    </location>
</feature>